<sequence length="272" mass="29373">MQKRTFIKSLAAVTALSAIVLLTGCDEEKAVAEKPFRVGVTAGPHAAIVTEAAKVAAKNGLKVEVVEFTDYVTPDTALNDGALDAAVYQHEPFLLNFNKQKGTKLANVGNAVVQPMGFYSNKVKSIADIPEGAVISVPNDPTNCGRGLLLLQAAGLIKLPEGMGSEASLADIVENKRNLKIRELEAAQLPRSLDDALVAVIPMNYVISAGLSPQKQGFYFESLEAPFALIIIAAHQDRRNDKSVQDFVKYYRSPEVKAFVEKTFNGTIKPSW</sequence>
<keyword evidence="5 6" id="KW-0449">Lipoprotein</keyword>
<dbReference type="GO" id="GO:0016020">
    <property type="term" value="C:membrane"/>
    <property type="evidence" value="ECO:0007669"/>
    <property type="project" value="UniProtKB-SubCell"/>
</dbReference>
<reference evidence="8 9" key="1">
    <citation type="submission" date="2012-05" db="EMBL/GenBank/DDBJ databases">
        <title>The Genome Sequence of Sutterella wadsworthensis 2_1_59BFAA.</title>
        <authorList>
            <consortium name="The Broad Institute Genome Sequencing Platform"/>
            <person name="Earl A."/>
            <person name="Ward D."/>
            <person name="Feldgarden M."/>
            <person name="Gevers D."/>
            <person name="Daigneault M."/>
            <person name="Strauss J."/>
            <person name="Allen-Vercoe E."/>
            <person name="Walker B."/>
            <person name="Young S.K."/>
            <person name="Zeng Q."/>
            <person name="Gargeya S."/>
            <person name="Fitzgerald M."/>
            <person name="Haas B."/>
            <person name="Abouelleil A."/>
            <person name="Alvarado L."/>
            <person name="Arachchi H.M."/>
            <person name="Berlin A.M."/>
            <person name="Chapman S.B."/>
            <person name="Goldberg J."/>
            <person name="Griggs A."/>
            <person name="Gujja S."/>
            <person name="Hansen M."/>
            <person name="Howarth C."/>
            <person name="Imamovic A."/>
            <person name="Larimer J."/>
            <person name="McCowen C."/>
            <person name="Montmayeur A."/>
            <person name="Murphy C."/>
            <person name="Neiman D."/>
            <person name="Pearson M."/>
            <person name="Priest M."/>
            <person name="Roberts A."/>
            <person name="Saif S."/>
            <person name="Shea T."/>
            <person name="Sisk P."/>
            <person name="Sykes S."/>
            <person name="Wortman J."/>
            <person name="Nusbaum C."/>
            <person name="Birren B."/>
        </authorList>
    </citation>
    <scope>NUCLEOTIDE SEQUENCE [LARGE SCALE GENOMIC DNA]</scope>
    <source>
        <strain evidence="8 9">2_1_59BFAA</strain>
    </source>
</reference>
<comment type="similarity">
    <text evidence="6">Belongs to the nlpA lipoprotein family.</text>
</comment>
<dbReference type="RefSeq" id="WP_005435886.1">
    <property type="nucleotide sequence ID" value="NZ_JH815517.1"/>
</dbReference>
<dbReference type="AlphaFoldDB" id="K1JH38"/>
<keyword evidence="3" id="KW-0472">Membrane</keyword>
<feature type="lipid moiety-binding region" description="S-diacylglycerol cysteine" evidence="7">
    <location>
        <position position="25"/>
    </location>
</feature>
<name>K1JH38_9BURK</name>
<dbReference type="PIRSF" id="PIRSF002854">
    <property type="entry name" value="MetQ"/>
    <property type="match status" value="1"/>
</dbReference>
<accession>K1JH38</accession>
<gene>
    <name evidence="8" type="ORF">HMPREF9465_01615</name>
</gene>
<dbReference type="PANTHER" id="PTHR30429">
    <property type="entry name" value="D-METHIONINE-BINDING LIPOPROTEIN METQ"/>
    <property type="match status" value="1"/>
</dbReference>
<evidence type="ECO:0000256" key="2">
    <source>
        <dbReference type="ARBA" id="ARBA00022729"/>
    </source>
</evidence>
<dbReference type="PATRIC" id="fig|742823.3.peg.1608"/>
<dbReference type="InterPro" id="IPR004872">
    <property type="entry name" value="Lipoprotein_NlpA"/>
</dbReference>
<dbReference type="NCBIfam" id="TIGR00363">
    <property type="entry name" value="MetQ/NlpA family lipoprotein"/>
    <property type="match status" value="1"/>
</dbReference>
<evidence type="ECO:0000256" key="4">
    <source>
        <dbReference type="ARBA" id="ARBA00023139"/>
    </source>
</evidence>
<comment type="caution">
    <text evidence="8">The sequence shown here is derived from an EMBL/GenBank/DDBJ whole genome shotgun (WGS) entry which is preliminary data.</text>
</comment>
<organism evidence="8 9">
    <name type="scientific">Sutterella wadsworthensis 2_1_59BFAA</name>
    <dbReference type="NCBI Taxonomy" id="742823"/>
    <lineage>
        <taxon>Bacteria</taxon>
        <taxon>Pseudomonadati</taxon>
        <taxon>Pseudomonadota</taxon>
        <taxon>Betaproteobacteria</taxon>
        <taxon>Burkholderiales</taxon>
        <taxon>Sutterellaceae</taxon>
        <taxon>Sutterella</taxon>
    </lineage>
</organism>
<evidence type="ECO:0000256" key="1">
    <source>
        <dbReference type="ARBA" id="ARBA00004635"/>
    </source>
</evidence>
<protein>
    <recommendedName>
        <fullName evidence="6">Lipoprotein</fullName>
    </recommendedName>
</protein>
<dbReference type="STRING" id="742823.HMPREF9465_01615"/>
<dbReference type="PANTHER" id="PTHR30429:SF1">
    <property type="entry name" value="D-METHIONINE-BINDING LIPOPROTEIN METQ-RELATED"/>
    <property type="match status" value="1"/>
</dbReference>
<evidence type="ECO:0000256" key="3">
    <source>
        <dbReference type="ARBA" id="ARBA00023136"/>
    </source>
</evidence>
<dbReference type="eggNOG" id="COG1464">
    <property type="taxonomic scope" value="Bacteria"/>
</dbReference>
<dbReference type="SUPFAM" id="SSF53850">
    <property type="entry name" value="Periplasmic binding protein-like II"/>
    <property type="match status" value="1"/>
</dbReference>
<dbReference type="OrthoDB" id="9812878at2"/>
<dbReference type="Gene3D" id="3.40.190.10">
    <property type="entry name" value="Periplasmic binding protein-like II"/>
    <property type="match status" value="2"/>
</dbReference>
<proteinExistence type="inferred from homology"/>
<evidence type="ECO:0000313" key="9">
    <source>
        <dbReference type="Proteomes" id="UP000005835"/>
    </source>
</evidence>
<dbReference type="PROSITE" id="PS51257">
    <property type="entry name" value="PROKAR_LIPOPROTEIN"/>
    <property type="match status" value="1"/>
</dbReference>
<evidence type="ECO:0000256" key="7">
    <source>
        <dbReference type="PIRSR" id="PIRSR002854-1"/>
    </source>
</evidence>
<evidence type="ECO:0000256" key="6">
    <source>
        <dbReference type="PIRNR" id="PIRNR002854"/>
    </source>
</evidence>
<keyword evidence="2" id="KW-0732">Signal</keyword>
<dbReference type="EMBL" id="ADMG01000035">
    <property type="protein sequence ID" value="EKB30925.1"/>
    <property type="molecule type" value="Genomic_DNA"/>
</dbReference>
<keyword evidence="4" id="KW-0564">Palmitate</keyword>
<dbReference type="Pfam" id="PF03180">
    <property type="entry name" value="Lipoprotein_9"/>
    <property type="match status" value="1"/>
</dbReference>
<evidence type="ECO:0000256" key="5">
    <source>
        <dbReference type="ARBA" id="ARBA00023288"/>
    </source>
</evidence>
<dbReference type="Proteomes" id="UP000005835">
    <property type="component" value="Unassembled WGS sequence"/>
</dbReference>
<comment type="subcellular location">
    <subcellularLocation>
        <location evidence="1">Membrane</location>
        <topology evidence="1">Lipid-anchor</topology>
    </subcellularLocation>
</comment>
<keyword evidence="9" id="KW-1185">Reference proteome</keyword>
<dbReference type="HOGENOM" id="CLU_067080_0_0_4"/>
<evidence type="ECO:0000313" key="8">
    <source>
        <dbReference type="EMBL" id="EKB30925.1"/>
    </source>
</evidence>